<evidence type="ECO:0000256" key="3">
    <source>
        <dbReference type="ARBA" id="ARBA00022729"/>
    </source>
</evidence>
<protein>
    <submittedName>
        <fullName evidence="6">Uncharacterized protein</fullName>
    </submittedName>
</protein>
<dbReference type="Gene3D" id="1.20.120.980">
    <property type="entry name" value="Serine carboxypeptidase S28, SKS domain"/>
    <property type="match status" value="1"/>
</dbReference>
<dbReference type="Pfam" id="PF05577">
    <property type="entry name" value="Peptidase_S28"/>
    <property type="match status" value="1"/>
</dbReference>
<evidence type="ECO:0000256" key="5">
    <source>
        <dbReference type="ARBA" id="ARBA00023180"/>
    </source>
</evidence>
<sequence>MSLTYQTLYFNQTLDHLQPWSPSSPIYSEKYLLNDEHYGGGPFSTPDCPGPIFMYAGNEGPVEGFWPGNGFMQDLAVKYNGLLLFPEQRYYGTSQPTDTSDPSSPWLLTTQQVLEDYVDLLSHVKAEYSAESCPTIAFGGSYGGTLAALLRSAYPFAVQGALASSSEMGYYDVDAWESQDVDEFTFADIVSAQYAKEDGCLENIWAATDAIEAASPSDLLEAFNFCDEGALKPNKSSIFIYGLEGLAQLNYPYAIGDMPAWPVTAACDILGDASSPLLERAAKATAMSIDYSLDGDCLPSFEEGPGNIPGDGPGLTSWGYQSCTECLHEFSSRGREDGGIRPFVYEDEIKDLTDLCASLYGDDIAPNTHTLTDRYGGYQIARGTSNTIFSRGLLDPWSGGAIKEGGADASQRGVHFFAMENGAHHLDLRGANVADPKDVTETRMQEEEIIVGWIQAAMDAA</sequence>
<dbReference type="PANTHER" id="PTHR11010">
    <property type="entry name" value="PROTEASE S28 PRO-X CARBOXYPEPTIDASE-RELATED"/>
    <property type="match status" value="1"/>
</dbReference>
<evidence type="ECO:0000313" key="6">
    <source>
        <dbReference type="EMBL" id="GMI22226.1"/>
    </source>
</evidence>
<evidence type="ECO:0000256" key="1">
    <source>
        <dbReference type="ARBA" id="ARBA00011079"/>
    </source>
</evidence>
<keyword evidence="2" id="KW-0645">Protease</keyword>
<dbReference type="PANTHER" id="PTHR11010:SF38">
    <property type="entry name" value="LYSOSOMAL PRO-X CARBOXYPEPTIDASE"/>
    <property type="match status" value="1"/>
</dbReference>
<gene>
    <name evidence="6" type="ORF">TeGR_g11865</name>
</gene>
<dbReference type="SUPFAM" id="SSF53474">
    <property type="entry name" value="alpha/beta-Hydrolases"/>
    <property type="match status" value="1"/>
</dbReference>
<evidence type="ECO:0000313" key="7">
    <source>
        <dbReference type="Proteomes" id="UP001165060"/>
    </source>
</evidence>
<comment type="caution">
    <text evidence="6">The sequence shown here is derived from an EMBL/GenBank/DDBJ whole genome shotgun (WGS) entry which is preliminary data.</text>
</comment>
<dbReference type="InterPro" id="IPR008758">
    <property type="entry name" value="Peptidase_S28"/>
</dbReference>
<evidence type="ECO:0000256" key="4">
    <source>
        <dbReference type="ARBA" id="ARBA00022801"/>
    </source>
</evidence>
<evidence type="ECO:0000256" key="2">
    <source>
        <dbReference type="ARBA" id="ARBA00022670"/>
    </source>
</evidence>
<dbReference type="InterPro" id="IPR042269">
    <property type="entry name" value="Ser_carbopepase_S28_SKS"/>
</dbReference>
<organism evidence="6 7">
    <name type="scientific">Tetraparma gracilis</name>
    <dbReference type="NCBI Taxonomy" id="2962635"/>
    <lineage>
        <taxon>Eukaryota</taxon>
        <taxon>Sar</taxon>
        <taxon>Stramenopiles</taxon>
        <taxon>Ochrophyta</taxon>
        <taxon>Bolidophyceae</taxon>
        <taxon>Parmales</taxon>
        <taxon>Triparmaceae</taxon>
        <taxon>Tetraparma</taxon>
    </lineage>
</organism>
<dbReference type="InterPro" id="IPR029058">
    <property type="entry name" value="AB_hydrolase_fold"/>
</dbReference>
<keyword evidence="7" id="KW-1185">Reference proteome</keyword>
<accession>A0ABQ6M9K9</accession>
<keyword evidence="3" id="KW-0732">Signal</keyword>
<comment type="similarity">
    <text evidence="1">Belongs to the peptidase S28 family.</text>
</comment>
<dbReference type="Gene3D" id="3.40.50.1820">
    <property type="entry name" value="alpha/beta hydrolase"/>
    <property type="match status" value="1"/>
</dbReference>
<reference evidence="6 7" key="1">
    <citation type="journal article" date="2023" name="Commun. Biol.">
        <title>Genome analysis of Parmales, the sister group of diatoms, reveals the evolutionary specialization of diatoms from phago-mixotrophs to photoautotrophs.</title>
        <authorList>
            <person name="Ban H."/>
            <person name="Sato S."/>
            <person name="Yoshikawa S."/>
            <person name="Yamada K."/>
            <person name="Nakamura Y."/>
            <person name="Ichinomiya M."/>
            <person name="Sato N."/>
            <person name="Blanc-Mathieu R."/>
            <person name="Endo H."/>
            <person name="Kuwata A."/>
            <person name="Ogata H."/>
        </authorList>
    </citation>
    <scope>NUCLEOTIDE SEQUENCE [LARGE SCALE GENOMIC DNA]</scope>
</reference>
<proteinExistence type="inferred from homology"/>
<name>A0ABQ6M9K9_9STRA</name>
<dbReference type="EMBL" id="BRYB01001281">
    <property type="protein sequence ID" value="GMI22226.1"/>
    <property type="molecule type" value="Genomic_DNA"/>
</dbReference>
<keyword evidence="4" id="KW-0378">Hydrolase</keyword>
<keyword evidence="5" id="KW-0325">Glycoprotein</keyword>
<dbReference type="Proteomes" id="UP001165060">
    <property type="component" value="Unassembled WGS sequence"/>
</dbReference>